<name>A0A4Y1WWI9_9BACT</name>
<gene>
    <name evidence="1" type="ORF">A5CBH24_24180</name>
</gene>
<reference evidence="2" key="1">
    <citation type="submission" date="2019-06" db="EMBL/GenBank/DDBJ databases">
        <title>Alistipes onderdonkii subsp. vulgaris subsp. nov., Alistipes dispar sp. nov. and Alistipes communis sp. nov., isolated from human faeces, and creation of Alistipes onderdonkii subsp. onderdonkii subsp. nov.</title>
        <authorList>
            <person name="Sakamoto M."/>
            <person name="Ikeyama N."/>
            <person name="Ogata Y."/>
            <person name="Suda W."/>
            <person name="Iino T."/>
            <person name="Hattori M."/>
            <person name="Ohkuma M."/>
        </authorList>
    </citation>
    <scope>NUCLEOTIDE SEQUENCE [LARGE SCALE GENOMIC DNA]</scope>
    <source>
        <strain evidence="2">5CBH24</strain>
    </source>
</reference>
<dbReference type="Proteomes" id="UP000318946">
    <property type="component" value="Chromosome"/>
</dbReference>
<dbReference type="EMBL" id="AP019735">
    <property type="protein sequence ID" value="BBL05105.1"/>
    <property type="molecule type" value="Genomic_DNA"/>
</dbReference>
<accession>A0A4Y1WWI9</accession>
<dbReference type="AlphaFoldDB" id="A0A4Y1WWI9"/>
<organism evidence="1 2">
    <name type="scientific">Alistipes communis</name>
    <dbReference type="NCBI Taxonomy" id="2585118"/>
    <lineage>
        <taxon>Bacteria</taxon>
        <taxon>Pseudomonadati</taxon>
        <taxon>Bacteroidota</taxon>
        <taxon>Bacteroidia</taxon>
        <taxon>Bacteroidales</taxon>
        <taxon>Rikenellaceae</taxon>
        <taxon>Alistipes</taxon>
    </lineage>
</organism>
<sequence length="127" mass="14944">MKNSKQKTLRHGSAVFTDKHCLYRIAVVRYVDSLFYEPGDACRCHSRCYSLIVRELFGIGKNTFRHYLHYPSDRLTGVVIPRKLRELLRLYVILVKRLPATQVADCLHEFHCRKGQFPDTSHRHGRM</sequence>
<evidence type="ECO:0000313" key="1">
    <source>
        <dbReference type="EMBL" id="BBL05105.1"/>
    </source>
</evidence>
<proteinExistence type="predicted"/>
<evidence type="ECO:0000313" key="2">
    <source>
        <dbReference type="Proteomes" id="UP000318946"/>
    </source>
</evidence>
<dbReference type="KEGG" id="acou:A5CBH24_24180"/>
<protein>
    <submittedName>
        <fullName evidence="1">Uncharacterized protein</fullName>
    </submittedName>
</protein>
<keyword evidence="2" id="KW-1185">Reference proteome</keyword>